<name>A0A0C3B331_PILCF</name>
<evidence type="ECO:0000313" key="2">
    <source>
        <dbReference type="Proteomes" id="UP000054166"/>
    </source>
</evidence>
<protein>
    <submittedName>
        <fullName evidence="1">Uncharacterized protein</fullName>
    </submittedName>
</protein>
<dbReference type="InParanoid" id="A0A0C3B331"/>
<dbReference type="Proteomes" id="UP000054166">
    <property type="component" value="Unassembled WGS sequence"/>
</dbReference>
<accession>A0A0C3B331</accession>
<dbReference type="AlphaFoldDB" id="A0A0C3B331"/>
<keyword evidence="2" id="KW-1185">Reference proteome</keyword>
<dbReference type="HOGENOM" id="CLU_909480_0_0_1"/>
<gene>
    <name evidence="1" type="ORF">PILCRDRAFT_93767</name>
</gene>
<reference evidence="2" key="2">
    <citation type="submission" date="2015-01" db="EMBL/GenBank/DDBJ databases">
        <title>Evolutionary Origins and Diversification of the Mycorrhizal Mutualists.</title>
        <authorList>
            <consortium name="DOE Joint Genome Institute"/>
            <consortium name="Mycorrhizal Genomics Consortium"/>
            <person name="Kohler A."/>
            <person name="Kuo A."/>
            <person name="Nagy L.G."/>
            <person name="Floudas D."/>
            <person name="Copeland A."/>
            <person name="Barry K.W."/>
            <person name="Cichocki N."/>
            <person name="Veneault-Fourrey C."/>
            <person name="LaButti K."/>
            <person name="Lindquist E.A."/>
            <person name="Lipzen A."/>
            <person name="Lundell T."/>
            <person name="Morin E."/>
            <person name="Murat C."/>
            <person name="Riley R."/>
            <person name="Ohm R."/>
            <person name="Sun H."/>
            <person name="Tunlid A."/>
            <person name="Henrissat B."/>
            <person name="Grigoriev I.V."/>
            <person name="Hibbett D.S."/>
            <person name="Martin F."/>
        </authorList>
    </citation>
    <scope>NUCLEOTIDE SEQUENCE [LARGE SCALE GENOMIC DNA]</scope>
    <source>
        <strain evidence="2">F 1598</strain>
    </source>
</reference>
<sequence>MDGTGVWKLTEQGKTTVLDDPCVSQAVADSGRYDVAFAFSRLPKPSAYPVVSTLTCPLYDLTAFAWNHQYYENVDLDILLASTMSDDRYSQSVEHFSYASDCCDGIVDFVTFMATISTTFCRWVNLRRLTLSIRAGLKPWDISNIPANLVPFLDDTNPPFYEDVHVSIPLADADEMLWPHEAEHLRAEIKRLMDPDDNLPHDDNFQLMVAWEARHYVTVAREVRRLAEQLQALTEFNWYPGGPSVDALWRWKIYRTSDEKSRVVRMVNGDLSWNNCATGNPPSIPTLVGQELVYYEACYDTSPNKA</sequence>
<reference evidence="1 2" key="1">
    <citation type="submission" date="2014-04" db="EMBL/GenBank/DDBJ databases">
        <authorList>
            <consortium name="DOE Joint Genome Institute"/>
            <person name="Kuo A."/>
            <person name="Tarkka M."/>
            <person name="Buscot F."/>
            <person name="Kohler A."/>
            <person name="Nagy L.G."/>
            <person name="Floudas D."/>
            <person name="Copeland A."/>
            <person name="Barry K.W."/>
            <person name="Cichocki N."/>
            <person name="Veneault-Fourrey C."/>
            <person name="LaButti K."/>
            <person name="Lindquist E.A."/>
            <person name="Lipzen A."/>
            <person name="Lundell T."/>
            <person name="Morin E."/>
            <person name="Murat C."/>
            <person name="Sun H."/>
            <person name="Tunlid A."/>
            <person name="Henrissat B."/>
            <person name="Grigoriev I.V."/>
            <person name="Hibbett D.S."/>
            <person name="Martin F."/>
            <person name="Nordberg H.P."/>
            <person name="Cantor M.N."/>
            <person name="Hua S.X."/>
        </authorList>
    </citation>
    <scope>NUCLEOTIDE SEQUENCE [LARGE SCALE GENOMIC DNA]</scope>
    <source>
        <strain evidence="1 2">F 1598</strain>
    </source>
</reference>
<dbReference type="EMBL" id="KN833242">
    <property type="protein sequence ID" value="KIM71657.1"/>
    <property type="molecule type" value="Genomic_DNA"/>
</dbReference>
<evidence type="ECO:0000313" key="1">
    <source>
        <dbReference type="EMBL" id="KIM71657.1"/>
    </source>
</evidence>
<organism evidence="1 2">
    <name type="scientific">Piloderma croceum (strain F 1598)</name>
    <dbReference type="NCBI Taxonomy" id="765440"/>
    <lineage>
        <taxon>Eukaryota</taxon>
        <taxon>Fungi</taxon>
        <taxon>Dikarya</taxon>
        <taxon>Basidiomycota</taxon>
        <taxon>Agaricomycotina</taxon>
        <taxon>Agaricomycetes</taxon>
        <taxon>Agaricomycetidae</taxon>
        <taxon>Atheliales</taxon>
        <taxon>Atheliaceae</taxon>
        <taxon>Piloderma</taxon>
    </lineage>
</organism>
<proteinExistence type="predicted"/>